<protein>
    <submittedName>
        <fullName evidence="2">Prepilin-type N-terminal cleavage/methylation domain-containing protein</fullName>
    </submittedName>
</protein>
<reference evidence="2" key="1">
    <citation type="submission" date="2021-10" db="EMBL/GenBank/DDBJ databases">
        <title>Anaerobic single-cell dispensing facilitates the cultivation of human gut bacteria.</title>
        <authorList>
            <person name="Afrizal A."/>
        </authorList>
    </citation>
    <scope>NUCLEOTIDE SEQUENCE</scope>
    <source>
        <strain evidence="2">CLA-AA-H250</strain>
    </source>
</reference>
<dbReference type="AlphaFoldDB" id="A0AAE3AIZ5"/>
<sequence>MKNKKGFTLMEMLIVVAIIAILIAIAIPTFASSLNKARVATDEANIRSGYAAVMTEILTDEAHNVEGSTTGTTPATFTLKKDGTVSTTAGDDAYTTQGKPSDNVEIAGKSVNKWEKGQNVTYTYHYDTNTIDIKVGAGTGD</sequence>
<evidence type="ECO:0000313" key="2">
    <source>
        <dbReference type="EMBL" id="MCC2137430.1"/>
    </source>
</evidence>
<dbReference type="Gene3D" id="3.30.700.10">
    <property type="entry name" value="Glycoprotein, Type 4 Pilin"/>
    <property type="match status" value="1"/>
</dbReference>
<feature type="transmembrane region" description="Helical" evidence="1">
    <location>
        <begin position="12"/>
        <end position="31"/>
    </location>
</feature>
<dbReference type="SUPFAM" id="SSF54523">
    <property type="entry name" value="Pili subunits"/>
    <property type="match status" value="1"/>
</dbReference>
<accession>A0AAE3AIZ5</accession>
<dbReference type="Pfam" id="PF07963">
    <property type="entry name" value="N_methyl"/>
    <property type="match status" value="1"/>
</dbReference>
<keyword evidence="1" id="KW-1133">Transmembrane helix</keyword>
<keyword evidence="3" id="KW-1185">Reference proteome</keyword>
<comment type="caution">
    <text evidence="2">The sequence shown here is derived from an EMBL/GenBank/DDBJ whole genome shotgun (WGS) entry which is preliminary data.</text>
</comment>
<dbReference type="InterPro" id="IPR045584">
    <property type="entry name" value="Pilin-like"/>
</dbReference>
<dbReference type="InterPro" id="IPR012902">
    <property type="entry name" value="N_methyl_site"/>
</dbReference>
<dbReference type="EMBL" id="JAJEQC010000010">
    <property type="protein sequence ID" value="MCC2137430.1"/>
    <property type="molecule type" value="Genomic_DNA"/>
</dbReference>
<name>A0AAE3AIZ5_9FIRM</name>
<gene>
    <name evidence="2" type="ORF">LKD31_10440</name>
</gene>
<evidence type="ECO:0000256" key="1">
    <source>
        <dbReference type="SAM" id="Phobius"/>
    </source>
</evidence>
<dbReference type="PANTHER" id="PTHR30093">
    <property type="entry name" value="GENERAL SECRETION PATHWAY PROTEIN G"/>
    <property type="match status" value="1"/>
</dbReference>
<evidence type="ECO:0000313" key="3">
    <source>
        <dbReference type="Proteomes" id="UP001199424"/>
    </source>
</evidence>
<keyword evidence="1" id="KW-0472">Membrane</keyword>
<proteinExistence type="predicted"/>
<organism evidence="2 3">
    <name type="scientific">Hominenteromicrobium mulieris</name>
    <dbReference type="NCBI Taxonomy" id="2885357"/>
    <lineage>
        <taxon>Bacteria</taxon>
        <taxon>Bacillati</taxon>
        <taxon>Bacillota</taxon>
        <taxon>Clostridia</taxon>
        <taxon>Eubacteriales</taxon>
        <taxon>Oscillospiraceae</taxon>
        <taxon>Hominenteromicrobium</taxon>
    </lineage>
</organism>
<dbReference type="NCBIfam" id="TIGR02532">
    <property type="entry name" value="IV_pilin_GFxxxE"/>
    <property type="match status" value="1"/>
</dbReference>
<dbReference type="Proteomes" id="UP001199424">
    <property type="component" value="Unassembled WGS sequence"/>
</dbReference>
<keyword evidence="1" id="KW-0812">Transmembrane</keyword>